<dbReference type="Pfam" id="PF02096">
    <property type="entry name" value="60KD_IMP"/>
    <property type="match status" value="1"/>
</dbReference>
<feature type="transmembrane region" description="Helical" evidence="12">
    <location>
        <begin position="132"/>
        <end position="153"/>
    </location>
</feature>
<evidence type="ECO:0000313" key="16">
    <source>
        <dbReference type="Proteomes" id="UP001597196"/>
    </source>
</evidence>
<comment type="similarity">
    <text evidence="12">Belongs to the OXA1/ALB3/YidC family. Type 2 subfamily.</text>
</comment>
<keyword evidence="2 12" id="KW-0813">Transport</keyword>
<evidence type="ECO:0000256" key="11">
    <source>
        <dbReference type="ARBA" id="ARBA00023288"/>
    </source>
</evidence>
<keyword evidence="16" id="KW-1185">Reference proteome</keyword>
<dbReference type="Proteomes" id="UP001597196">
    <property type="component" value="Unassembled WGS sequence"/>
</dbReference>
<keyword evidence="7 12" id="KW-1133">Transmembrane helix</keyword>
<comment type="function">
    <text evidence="12">Required for the insertion and/or proper folding and/or complex formation of integral membrane proteins into the membrane. Involved in integration of membrane proteins that insert both dependently and independently of the Sec translocase complex, as well as at least some lipoproteins.</text>
</comment>
<dbReference type="InterPro" id="IPR047196">
    <property type="entry name" value="YidC_ALB_C"/>
</dbReference>
<comment type="subcellular location">
    <subcellularLocation>
        <location evidence="1 12">Cell membrane</location>
        <topology evidence="1 12">Multi-pass membrane protein</topology>
    </subcellularLocation>
</comment>
<dbReference type="CDD" id="cd20070">
    <property type="entry name" value="5TM_YidC_Alb3"/>
    <property type="match status" value="1"/>
</dbReference>
<dbReference type="PANTHER" id="PTHR12428">
    <property type="entry name" value="OXA1"/>
    <property type="match status" value="1"/>
</dbReference>
<evidence type="ECO:0000256" key="10">
    <source>
        <dbReference type="ARBA" id="ARBA00023186"/>
    </source>
</evidence>
<feature type="signal peptide" evidence="13">
    <location>
        <begin position="1"/>
        <end position="23"/>
    </location>
</feature>
<gene>
    <name evidence="12" type="primary">yidC</name>
    <name evidence="15" type="ORF">ACFQ4P_09165</name>
</gene>
<evidence type="ECO:0000256" key="2">
    <source>
        <dbReference type="ARBA" id="ARBA00022448"/>
    </source>
</evidence>
<accession>A0ABW4CK92</accession>
<evidence type="ECO:0000313" key="15">
    <source>
        <dbReference type="EMBL" id="MFD1430418.1"/>
    </source>
</evidence>
<evidence type="ECO:0000256" key="3">
    <source>
        <dbReference type="ARBA" id="ARBA00022475"/>
    </source>
</evidence>
<dbReference type="NCBIfam" id="TIGR03592">
    <property type="entry name" value="yidC_oxa1_cterm"/>
    <property type="match status" value="1"/>
</dbReference>
<dbReference type="InterPro" id="IPR023060">
    <property type="entry name" value="YidC/YidC1/YidC2_Firmicutes"/>
</dbReference>
<evidence type="ECO:0000256" key="5">
    <source>
        <dbReference type="ARBA" id="ARBA00022729"/>
    </source>
</evidence>
<keyword evidence="6 12" id="KW-0653">Protein transport</keyword>
<keyword evidence="9" id="KW-0564">Palmitate</keyword>
<dbReference type="InterPro" id="IPR001708">
    <property type="entry name" value="YidC/ALB3/OXA1/COX18"/>
</dbReference>
<dbReference type="RefSeq" id="WP_373300904.1">
    <property type="nucleotide sequence ID" value="NZ_BOLQ01000007.1"/>
</dbReference>
<keyword evidence="11 12" id="KW-0449">Lipoprotein</keyword>
<comment type="caution">
    <text evidence="15">The sequence shown here is derived from an EMBL/GenBank/DDBJ whole genome shotgun (WGS) entry which is preliminary data.</text>
</comment>
<dbReference type="InterPro" id="IPR028055">
    <property type="entry name" value="YidC/Oxa/ALB_C"/>
</dbReference>
<keyword evidence="8 12" id="KW-0472">Membrane</keyword>
<feature type="transmembrane region" description="Helical" evidence="12">
    <location>
        <begin position="62"/>
        <end position="83"/>
    </location>
</feature>
<name>A0ABW4CK92_9LACO</name>
<dbReference type="PRINTS" id="PR00701">
    <property type="entry name" value="60KDINNERMP"/>
</dbReference>
<feature type="transmembrane region" description="Helical" evidence="12">
    <location>
        <begin position="225"/>
        <end position="243"/>
    </location>
</feature>
<sequence>MNKRTTKRLLVGLGLAMITVVLAACSNTTVTENSTGFWDRGIIYNVAQFILWLSKVFGGGNAGVGIIVFTLLIRILIFPLSYISIKSMSKQQEIAPQLKELQKKYSSKDTETQTKLREETQKLYSKEGINPVMGCLPMLIQMPFMLALYQAIYRTQELQAGRFLWMNLAKPDPTWIMPILAALFTLLTSLTSTMAQPTRTTMNWVMVGISPLMILFMGASFPSALALYWVVTNAFSLAQTFLLQNPFKAQRQREEKERQERERQRALRKAYKRALRK</sequence>
<feature type="transmembrane region" description="Helical" evidence="12">
    <location>
        <begin position="173"/>
        <end position="190"/>
    </location>
</feature>
<keyword evidence="5 12" id="KW-0732">Signal</keyword>
<proteinExistence type="inferred from homology"/>
<dbReference type="HAMAP" id="MF_01811">
    <property type="entry name" value="YidC_type2"/>
    <property type="match status" value="1"/>
</dbReference>
<evidence type="ECO:0000256" key="1">
    <source>
        <dbReference type="ARBA" id="ARBA00004651"/>
    </source>
</evidence>
<dbReference type="PANTHER" id="PTHR12428:SF65">
    <property type="entry name" value="CYTOCHROME C OXIDASE ASSEMBLY PROTEIN COX18, MITOCHONDRIAL"/>
    <property type="match status" value="1"/>
</dbReference>
<organism evidence="15 16">
    <name type="scientific">Lacticaseibacillus mingshuiensis</name>
    <dbReference type="NCBI Taxonomy" id="2799574"/>
    <lineage>
        <taxon>Bacteria</taxon>
        <taxon>Bacillati</taxon>
        <taxon>Bacillota</taxon>
        <taxon>Bacilli</taxon>
        <taxon>Lactobacillales</taxon>
        <taxon>Lactobacillaceae</taxon>
        <taxon>Lacticaseibacillus</taxon>
    </lineage>
</organism>
<evidence type="ECO:0000256" key="6">
    <source>
        <dbReference type="ARBA" id="ARBA00022927"/>
    </source>
</evidence>
<dbReference type="EMBL" id="JBHTOC010000012">
    <property type="protein sequence ID" value="MFD1430418.1"/>
    <property type="molecule type" value="Genomic_DNA"/>
</dbReference>
<evidence type="ECO:0000256" key="4">
    <source>
        <dbReference type="ARBA" id="ARBA00022692"/>
    </source>
</evidence>
<evidence type="ECO:0000256" key="13">
    <source>
        <dbReference type="SAM" id="SignalP"/>
    </source>
</evidence>
<reference evidence="16" key="1">
    <citation type="journal article" date="2019" name="Int. J. Syst. Evol. Microbiol.">
        <title>The Global Catalogue of Microorganisms (GCM) 10K type strain sequencing project: providing services to taxonomists for standard genome sequencing and annotation.</title>
        <authorList>
            <consortium name="The Broad Institute Genomics Platform"/>
            <consortium name="The Broad Institute Genome Sequencing Center for Infectious Disease"/>
            <person name="Wu L."/>
            <person name="Ma J."/>
        </authorList>
    </citation>
    <scope>NUCLEOTIDE SEQUENCE [LARGE SCALE GENOMIC DNA]</scope>
    <source>
        <strain evidence="16">CCM 8980</strain>
    </source>
</reference>
<evidence type="ECO:0000256" key="9">
    <source>
        <dbReference type="ARBA" id="ARBA00023139"/>
    </source>
</evidence>
<protein>
    <recommendedName>
        <fullName evidence="12">Membrane protein insertase YidC</fullName>
    </recommendedName>
    <alternativeName>
        <fullName evidence="12">Foldase YidC</fullName>
    </alternativeName>
    <alternativeName>
        <fullName evidence="12">Membrane integrase YidC</fullName>
    </alternativeName>
    <alternativeName>
        <fullName evidence="12">Membrane protein YidC</fullName>
    </alternativeName>
</protein>
<evidence type="ECO:0000259" key="14">
    <source>
        <dbReference type="Pfam" id="PF02096"/>
    </source>
</evidence>
<keyword evidence="4 12" id="KW-0812">Transmembrane</keyword>
<keyword evidence="10 12" id="KW-0143">Chaperone</keyword>
<evidence type="ECO:0000256" key="12">
    <source>
        <dbReference type="HAMAP-Rule" id="MF_01811"/>
    </source>
</evidence>
<feature type="chain" id="PRO_5046086952" description="Membrane protein insertase YidC" evidence="13">
    <location>
        <begin position="24"/>
        <end position="277"/>
    </location>
</feature>
<evidence type="ECO:0000256" key="7">
    <source>
        <dbReference type="ARBA" id="ARBA00022989"/>
    </source>
</evidence>
<keyword evidence="3 12" id="KW-1003">Cell membrane</keyword>
<dbReference type="PROSITE" id="PS51257">
    <property type="entry name" value="PROKAR_LIPOPROTEIN"/>
    <property type="match status" value="1"/>
</dbReference>
<evidence type="ECO:0000256" key="8">
    <source>
        <dbReference type="ARBA" id="ARBA00023136"/>
    </source>
</evidence>
<feature type="transmembrane region" description="Helical" evidence="12">
    <location>
        <begin position="202"/>
        <end position="219"/>
    </location>
</feature>
<feature type="domain" description="Membrane insertase YidC/Oxa/ALB C-terminal" evidence="14">
    <location>
        <begin position="63"/>
        <end position="244"/>
    </location>
</feature>